<evidence type="ECO:0000313" key="10">
    <source>
        <dbReference type="EMBL" id="KII67428.1"/>
    </source>
</evidence>
<dbReference type="InterPro" id="IPR009729">
    <property type="entry name" value="Gal-3-0_sulfotransfrase"/>
</dbReference>
<comment type="caution">
    <text evidence="10">The sequence shown here is derived from an EMBL/GenBank/DDBJ whole genome shotgun (WGS) entry which is preliminary data.</text>
</comment>
<dbReference type="GO" id="GO:0000139">
    <property type="term" value="C:Golgi membrane"/>
    <property type="evidence" value="ECO:0007669"/>
    <property type="project" value="UniProtKB-SubCell"/>
</dbReference>
<accession>A0A0C2JDX1</accession>
<sequence>MQIQGKVCKPKVFFLRTHKTGSTSIFNILIRAGISRGVNIALPPPKKKHFWPKSVGSDDDNRTYNEDFLLYHSILNMSSIEYYYPRSKTLYVSILREVVPQYKSAFLFFKSWKRFGLAPDINSIESMLNILKDKSTSSMNRFYHQNINFFDFGFTNADLMTDESIREAINKIDAMFDLVMIKELWEESLLLLKEMFCLTIDQIVVFNINQVKNDHPELPLYVDQMILEFNRADKMLYDHFYAKLKRMAKKLQPKEFLELRERQKYWSDSCINGRVEKIHYQDVKYLAFDVKSNLSKNTQLECILRTFNDIDYLRVLRAVKEKHQPKNL</sequence>
<comment type="subcellular location">
    <subcellularLocation>
        <location evidence="1">Golgi apparatus membrane</location>
        <topology evidence="1">Single-pass type II membrane protein</topology>
    </subcellularLocation>
</comment>
<gene>
    <name evidence="10" type="ORF">RF11_07813</name>
</gene>
<protein>
    <submittedName>
        <fullName evidence="10">Galactosylceramide sulfotransferase</fullName>
    </submittedName>
</protein>
<keyword evidence="9" id="KW-0325">Glycoprotein</keyword>
<keyword evidence="11" id="KW-1185">Reference proteome</keyword>
<evidence type="ECO:0000256" key="7">
    <source>
        <dbReference type="ARBA" id="ARBA00023034"/>
    </source>
</evidence>
<evidence type="ECO:0000256" key="9">
    <source>
        <dbReference type="ARBA" id="ARBA00023180"/>
    </source>
</evidence>
<proteinExistence type="inferred from homology"/>
<evidence type="ECO:0000256" key="1">
    <source>
        <dbReference type="ARBA" id="ARBA00004323"/>
    </source>
</evidence>
<dbReference type="AlphaFoldDB" id="A0A0C2JDX1"/>
<evidence type="ECO:0000256" key="6">
    <source>
        <dbReference type="ARBA" id="ARBA00022989"/>
    </source>
</evidence>
<dbReference type="GO" id="GO:0009247">
    <property type="term" value="P:glycolipid biosynthetic process"/>
    <property type="evidence" value="ECO:0007669"/>
    <property type="project" value="InterPro"/>
</dbReference>
<reference evidence="10 11" key="1">
    <citation type="journal article" date="2014" name="Genome Biol. Evol.">
        <title>The genome of the myxosporean Thelohanellus kitauei shows adaptations to nutrient acquisition within its fish host.</title>
        <authorList>
            <person name="Yang Y."/>
            <person name="Xiong J."/>
            <person name="Zhou Z."/>
            <person name="Huo F."/>
            <person name="Miao W."/>
            <person name="Ran C."/>
            <person name="Liu Y."/>
            <person name="Zhang J."/>
            <person name="Feng J."/>
            <person name="Wang M."/>
            <person name="Wang M."/>
            <person name="Wang L."/>
            <person name="Yao B."/>
        </authorList>
    </citation>
    <scope>NUCLEOTIDE SEQUENCE [LARGE SCALE GENOMIC DNA]</scope>
    <source>
        <strain evidence="10">Wuqing</strain>
    </source>
</reference>
<dbReference type="OMA" id="VPHSCAP"/>
<dbReference type="Proteomes" id="UP000031668">
    <property type="component" value="Unassembled WGS sequence"/>
</dbReference>
<organism evidence="10 11">
    <name type="scientific">Thelohanellus kitauei</name>
    <name type="common">Myxosporean</name>
    <dbReference type="NCBI Taxonomy" id="669202"/>
    <lineage>
        <taxon>Eukaryota</taxon>
        <taxon>Metazoa</taxon>
        <taxon>Cnidaria</taxon>
        <taxon>Myxozoa</taxon>
        <taxon>Myxosporea</taxon>
        <taxon>Bivalvulida</taxon>
        <taxon>Platysporina</taxon>
        <taxon>Myxobolidae</taxon>
        <taxon>Thelohanellus</taxon>
    </lineage>
</organism>
<keyword evidence="3 10" id="KW-0808">Transferase</keyword>
<keyword evidence="6" id="KW-1133">Transmembrane helix</keyword>
<name>A0A0C2JDX1_THEKT</name>
<dbReference type="PANTHER" id="PTHR14647">
    <property type="entry name" value="GALACTOSE-3-O-SULFOTRANSFERASE"/>
    <property type="match status" value="1"/>
</dbReference>
<evidence type="ECO:0000256" key="8">
    <source>
        <dbReference type="ARBA" id="ARBA00023136"/>
    </source>
</evidence>
<keyword evidence="4" id="KW-0812">Transmembrane</keyword>
<dbReference type="Pfam" id="PF06990">
    <property type="entry name" value="Gal-3-0_sulfotr"/>
    <property type="match status" value="1"/>
</dbReference>
<keyword evidence="5" id="KW-0735">Signal-anchor</keyword>
<evidence type="ECO:0000256" key="4">
    <source>
        <dbReference type="ARBA" id="ARBA00022692"/>
    </source>
</evidence>
<keyword evidence="7" id="KW-0333">Golgi apparatus</keyword>
<dbReference type="EMBL" id="JWZT01003185">
    <property type="protein sequence ID" value="KII67428.1"/>
    <property type="molecule type" value="Genomic_DNA"/>
</dbReference>
<evidence type="ECO:0000256" key="3">
    <source>
        <dbReference type="ARBA" id="ARBA00022679"/>
    </source>
</evidence>
<evidence type="ECO:0000256" key="2">
    <source>
        <dbReference type="ARBA" id="ARBA00008124"/>
    </source>
</evidence>
<dbReference type="GO" id="GO:0001733">
    <property type="term" value="F:galactosylceramide sulfotransferase activity"/>
    <property type="evidence" value="ECO:0007669"/>
    <property type="project" value="InterPro"/>
</dbReference>
<comment type="similarity">
    <text evidence="2">Belongs to the galactose-3-O-sulfotransferase family.</text>
</comment>
<dbReference type="Gene3D" id="3.40.50.300">
    <property type="entry name" value="P-loop containing nucleotide triphosphate hydrolases"/>
    <property type="match status" value="1"/>
</dbReference>
<dbReference type="OrthoDB" id="514299at2759"/>
<evidence type="ECO:0000256" key="5">
    <source>
        <dbReference type="ARBA" id="ARBA00022968"/>
    </source>
</evidence>
<dbReference type="InterPro" id="IPR027417">
    <property type="entry name" value="P-loop_NTPase"/>
</dbReference>
<dbReference type="SUPFAM" id="SSF52540">
    <property type="entry name" value="P-loop containing nucleoside triphosphate hydrolases"/>
    <property type="match status" value="1"/>
</dbReference>
<dbReference type="PANTHER" id="PTHR14647:SF87">
    <property type="entry name" value="PUTATIVE-RELATED"/>
    <property type="match status" value="1"/>
</dbReference>
<keyword evidence="8" id="KW-0472">Membrane</keyword>
<evidence type="ECO:0000313" key="11">
    <source>
        <dbReference type="Proteomes" id="UP000031668"/>
    </source>
</evidence>